<sequence length="2490" mass="293067">MPERKKDIFIFKKWCYISKQKSKKNKQRKNKLRKWKYICRQIYSGELCSLKLRLKKNVDLKRSIKTIRDNIYNSRIKKISVNDCDNNILYTDNKITSEDGNVNSLKNSIENKNIMLLFSKQSNGNYIKNKYYDDRISSTNSTCASSLCYDEYAYKSSSKKNNDSDNNNRNIMKKPKTSFPNANNININFLNQIHCSRIVEARSLFTFFYTKLKRKDKDYYKNKHMMHKKSALYMNKLNKEYSHELSKQYIPKNQEQIYNDIKCKPTKAPPSYKYYNKDNQNIENNYNNINHISGNINNGHNNVYANHNGQYSLENEGMKHDPNNFNNNASMETPDKQENENNNNEENTEMNEERFLDEFDDFDINEKFKEKTYYTDRCMLDRNGKRVSILDQLNINLDDKKNVVNNEELNDINLSSDKNSKVAKKLSLNTNMVTNDRPTVNINDDEADININENEYTNNLKEDNYTGDKNVVKNNVIITNNTSINSKMAHLKKNNKMHPPKKGVNNNIVKEGIKTNDDREKSGDRIANNKINNNKICKINYDMNKKMSHDTISKIEYNMNKPMVNNMSSSMEYNMNNPMGNNMSSPMEYNMNNPMGYDMNNPMGNSMSSPMEYSMNNPMGYDMNNPMGYNMNNPMGYNMNNPMEYNMSNQMDLINNYTGNMNNGNFNVPMMNPLWNGGEYPMHNGIQGNFSNMNNMNNVNQVRQGNNQMVPHNQNDGTSVNMNNRNLVLYNNDNIKYDEDFTLNYILQKCEDDDHFFSSNNNNNYEENIDDKKKELQKYTEGMNKLVEQMYFYDNYHEELKICDKDEMPSSNTYNIIDTSLNIDVVDGNDEEKESKEIISQMKLKIMNLEEKLEELKNKKTEGENNLNESNDKKQGDESQNNKIINELKKEIENIKKKRRKKKHKKKKEKEKKKQTEENKEQKDINEGKNNEEIKEPEKGENEEINNFNIDDIIDTDNLNNLKNEIMNNVYYYIYESYDQKDYDILENLAKKHETKGRKICYNVNLPKSDFKNKRTSSLWFLNPAYENYVLEKKKTQKIRNSSSASYERLEFLFNSNDMNNFNGNEDENKSVTNSDIRDSEFSYETFISEKKKKIKKNKINLMKMKNSLTLRGKSENNILNKNSMNNLNKYALEDANREVAKKEENLPQVAEVNPEGNDMVNDLLDTINNYVPDRSIFGIFNAPPSNVKGKEKVEPGETNENEKVENKEKDVDDIFKEVEAKINSKLMKEIEEKKRERELLDLEIENKKKKKELEELELQLMENKRKSLLASKNINEIESEVKLNKNEKEEKNSGEDIQIDKQSYEKANETIVLNKAPEEVPNETVVLNKAAEEVPNETVVLNKAAEEVPNETAVLNKIAEEVPNETAVLNKIAEEAPNEQVVKESKQVETENNRKSSDVNITNDILNDYVKTQKKKERKKNNWALYGRPKVNKERNRILRRLSSSKSDGGFNDYANMAERFFEIVTGYTSDQDIEYDDIKENDDINNENERIEERKKKMFNIRIRMKENVYKNDAFYKLGRPKYTKYNIYHRSKSITHNTILKKNSIKNKKGKNVLLKRSKSKNKISKCCQPNIEIVEKTKMKLKEKMKEKEIENSSIFNNLISKNVDNIKKINIINELIKGVNINTYLVDNKMKENFDLKYKRKLIYEDLEKTDADGNLEKHQKLNNEKEHYLKYLNKGKEQTMKLGEHKEDIVEKVKGDEIERLAVLEEEEKMVEEMKRIEEKRLEHTKRIEEEKRLKEEKMIEEMKRLEHTKRIDTKRIEEEKRLEEEKMIEEMKRLEEEKILEEMKRLKEEKRLEEVKRIEEEEKYRMDEWKDQQNKIEQLKRYEEARKLKERKMIQSAKELMELNILQGPKNLENKVAIEKESVQNDKEINKIEEESGVRENIFSNVLEKIYKNTATPLLNHIKGNKTEESEKGKASLLYIVETKVERKDDEEVELNEVENENDQQSGKEKKMPNISCTKNYEIFDKMEKDRKRMLREKKGSSRITSNKTSNRTLLNNAYVNNSLIINNVINKSKEDKNAAEAEADADAMPSKELYSLPKKTVEDASMNTLGEDKKRMLLKIRNNNLKYNSLKEENIRDLVEMGLTHSISMEDKIDDLFEIKSDEYDDKDDIFISGTEESFLKIEDNDNIDLDEFKTHVYKESYRKGLLNDKKDVREYFKNNYEAPSFKSDNIYNENIIMGSDEIKNVIMDNYSNNNDTYGKSISVDIDLKNVLNSFKLKEYEKEIVSNKSYEDIDNKEDYVSKNSEDFYFNFERENMENKKKNKNNHSNKQYNDMSLSKLDENNSELSSDNSIKFRQLNTYGSSGSYAFNFNKKSEEDDPYINYSFEKLLSQNAESDNYGINSRDYQSQNMSNERNDILKNTINQLNKLKKTIKTAETGNYYNTEMDEQNMSNIFTDDLKQDDDLSSYSYLSPRKRGVAPYLVIFYGMVKPNVGMYVCMDKNENGRIQLGFENGREEERGYNNITEKSKPTYEGKVYSLKNGK</sequence>
<accession>A0A1C6Y8J1</accession>
<feature type="compositionally biased region" description="Acidic residues" evidence="2">
    <location>
        <begin position="1938"/>
        <end position="1949"/>
    </location>
</feature>
<evidence type="ECO:0000313" key="4">
    <source>
        <dbReference type="Proteomes" id="UP000507163"/>
    </source>
</evidence>
<feature type="region of interest" description="Disordered" evidence="2">
    <location>
        <begin position="312"/>
        <end position="348"/>
    </location>
</feature>
<gene>
    <name evidence="3" type="ORF">PCHAJ_000095600</name>
</gene>
<evidence type="ECO:0000256" key="1">
    <source>
        <dbReference type="SAM" id="Coils"/>
    </source>
</evidence>
<dbReference type="EMBL" id="LT608172">
    <property type="protein sequence ID" value="SCM19649.1"/>
    <property type="molecule type" value="Genomic_DNA"/>
</dbReference>
<feature type="coiled-coil region" evidence="1">
    <location>
        <begin position="1707"/>
        <end position="1846"/>
    </location>
</feature>
<feature type="coiled-coil region" evidence="1">
    <location>
        <begin position="1224"/>
        <end position="1267"/>
    </location>
</feature>
<feature type="region of interest" description="Disordered" evidence="2">
    <location>
        <begin position="156"/>
        <end position="177"/>
    </location>
</feature>
<dbReference type="Proteomes" id="UP000507163">
    <property type="component" value="Chromosome 6"/>
</dbReference>
<feature type="region of interest" description="Disordered" evidence="2">
    <location>
        <begin position="859"/>
        <end position="883"/>
    </location>
</feature>
<feature type="region of interest" description="Disordered" evidence="2">
    <location>
        <begin position="895"/>
        <end position="943"/>
    </location>
</feature>
<feature type="compositionally biased region" description="Basic residues" evidence="2">
    <location>
        <begin position="896"/>
        <end position="911"/>
    </location>
</feature>
<organism evidence="3 4">
    <name type="scientific">Plasmodium chabaudi chabaudi</name>
    <dbReference type="NCBI Taxonomy" id="31271"/>
    <lineage>
        <taxon>Eukaryota</taxon>
        <taxon>Sar</taxon>
        <taxon>Alveolata</taxon>
        <taxon>Apicomplexa</taxon>
        <taxon>Aconoidasida</taxon>
        <taxon>Haemosporida</taxon>
        <taxon>Plasmodiidae</taxon>
        <taxon>Plasmodium</taxon>
        <taxon>Plasmodium (Vinckeia)</taxon>
    </lineage>
</organism>
<reference evidence="3 4" key="1">
    <citation type="submission" date="2016-08" db="EMBL/GenBank/DDBJ databases">
        <authorList>
            <consortium name="Pathogen Informatics"/>
        </authorList>
    </citation>
    <scope>NUCLEOTIDE SEQUENCE [LARGE SCALE GENOMIC DNA]</scope>
    <source>
        <strain evidence="3 4">AJ</strain>
    </source>
</reference>
<feature type="coiled-coil region" evidence="1">
    <location>
        <begin position="762"/>
        <end position="789"/>
    </location>
</feature>
<evidence type="ECO:0000256" key="2">
    <source>
        <dbReference type="SAM" id="MobiDB-lite"/>
    </source>
</evidence>
<name>A0A1C6Y8J1_PLACU</name>
<keyword evidence="1" id="KW-0175">Coiled coil</keyword>
<evidence type="ECO:0000313" key="3">
    <source>
        <dbReference type="EMBL" id="SCM19649.1"/>
    </source>
</evidence>
<proteinExistence type="predicted"/>
<protein>
    <submittedName>
        <fullName evidence="3">Uncharacterized protein</fullName>
    </submittedName>
</protein>
<feature type="region of interest" description="Disordered" evidence="2">
    <location>
        <begin position="1938"/>
        <end position="1959"/>
    </location>
</feature>
<feature type="compositionally biased region" description="Basic and acidic residues" evidence="2">
    <location>
        <begin position="912"/>
        <end position="942"/>
    </location>
</feature>